<reference evidence="1 2" key="1">
    <citation type="submission" date="2021-06" db="EMBL/GenBank/DDBJ databases">
        <title>Caerostris darwini draft genome.</title>
        <authorList>
            <person name="Kono N."/>
            <person name="Arakawa K."/>
        </authorList>
    </citation>
    <scope>NUCLEOTIDE SEQUENCE [LARGE SCALE GENOMIC DNA]</scope>
</reference>
<evidence type="ECO:0000313" key="2">
    <source>
        <dbReference type="Proteomes" id="UP001054837"/>
    </source>
</evidence>
<dbReference type="AlphaFoldDB" id="A0AAV4UIB4"/>
<dbReference type="EMBL" id="BPLQ01011338">
    <property type="protein sequence ID" value="GIY57449.1"/>
    <property type="molecule type" value="Genomic_DNA"/>
</dbReference>
<gene>
    <name evidence="1" type="ORF">CDAR_574441</name>
</gene>
<protein>
    <submittedName>
        <fullName evidence="1">Uncharacterized protein</fullName>
    </submittedName>
</protein>
<dbReference type="Proteomes" id="UP001054837">
    <property type="component" value="Unassembled WGS sequence"/>
</dbReference>
<sequence>MFWDKRKRGHKKTLRRIFFVNVNNLEQHSEVFPIFEYLLRNPLHFELFHFLRIFRAFGLKIHIHVLPAPQTEIFSGIKRDTLKKGKEAYASYICMRAFLGRGAYVALYPSSARSFYDACPLSKKVLSFPVTFAF</sequence>
<accession>A0AAV4UIB4</accession>
<comment type="caution">
    <text evidence="1">The sequence shown here is derived from an EMBL/GenBank/DDBJ whole genome shotgun (WGS) entry which is preliminary data.</text>
</comment>
<organism evidence="1 2">
    <name type="scientific">Caerostris darwini</name>
    <dbReference type="NCBI Taxonomy" id="1538125"/>
    <lineage>
        <taxon>Eukaryota</taxon>
        <taxon>Metazoa</taxon>
        <taxon>Ecdysozoa</taxon>
        <taxon>Arthropoda</taxon>
        <taxon>Chelicerata</taxon>
        <taxon>Arachnida</taxon>
        <taxon>Araneae</taxon>
        <taxon>Araneomorphae</taxon>
        <taxon>Entelegynae</taxon>
        <taxon>Araneoidea</taxon>
        <taxon>Araneidae</taxon>
        <taxon>Caerostris</taxon>
    </lineage>
</organism>
<keyword evidence="2" id="KW-1185">Reference proteome</keyword>
<name>A0AAV4UIB4_9ARAC</name>
<evidence type="ECO:0000313" key="1">
    <source>
        <dbReference type="EMBL" id="GIY57449.1"/>
    </source>
</evidence>
<proteinExistence type="predicted"/>